<sequence length="136" mass="15601">MAQAAVEACGRDYTRYRIQTSQGEMFSNLPKRRFIYQIVKEALRLGIKPESILEAVPWRRSNMFIIAAGKLSGEQIMSSAPNKSARRYFCNDTELFYVDGNTYAMTNQWGTRTEEAVENILLLLPNNHGVHYETMV</sequence>
<dbReference type="EMBL" id="VSSQ01127267">
    <property type="protein sequence ID" value="MPN56664.1"/>
    <property type="molecule type" value="Genomic_DNA"/>
</dbReference>
<organism evidence="1">
    <name type="scientific">bioreactor metagenome</name>
    <dbReference type="NCBI Taxonomy" id="1076179"/>
    <lineage>
        <taxon>unclassified sequences</taxon>
        <taxon>metagenomes</taxon>
        <taxon>ecological metagenomes</taxon>
    </lineage>
</organism>
<protein>
    <submittedName>
        <fullName evidence="1">Uncharacterized protein</fullName>
    </submittedName>
</protein>
<reference evidence="1" key="1">
    <citation type="submission" date="2019-08" db="EMBL/GenBank/DDBJ databases">
        <authorList>
            <person name="Kucharzyk K."/>
            <person name="Murdoch R.W."/>
            <person name="Higgins S."/>
            <person name="Loffler F."/>
        </authorList>
    </citation>
    <scope>NUCLEOTIDE SEQUENCE</scope>
</reference>
<dbReference type="AlphaFoldDB" id="A0A645J880"/>
<comment type="caution">
    <text evidence="1">The sequence shown here is derived from an EMBL/GenBank/DDBJ whole genome shotgun (WGS) entry which is preliminary data.</text>
</comment>
<evidence type="ECO:0000313" key="1">
    <source>
        <dbReference type="EMBL" id="MPN56664.1"/>
    </source>
</evidence>
<accession>A0A645J880</accession>
<name>A0A645J880_9ZZZZ</name>
<gene>
    <name evidence="1" type="ORF">SDC9_204354</name>
</gene>
<proteinExistence type="predicted"/>